<dbReference type="RefSeq" id="WP_022523690.1">
    <property type="nucleotide sequence ID" value="NZ_BAAADW010000002.1"/>
</dbReference>
<dbReference type="SUPFAM" id="SSF51735">
    <property type="entry name" value="NAD(P)-binding Rossmann-fold domains"/>
    <property type="match status" value="1"/>
</dbReference>
<dbReference type="Pfam" id="PF03720">
    <property type="entry name" value="UDPG_MGDP_dh_C"/>
    <property type="match status" value="1"/>
</dbReference>
<accession>A0A6N0YUR5</accession>
<comment type="pathway">
    <text evidence="1">Nucleotide-sugar biosynthesis; UDP-alpha-D-glucuronate biosynthesis; UDP-alpha-D-glucuronate from UDP-alpha-D-glucose: step 1/1.</text>
</comment>
<keyword evidence="10" id="KW-1185">Reference proteome</keyword>
<gene>
    <name evidence="9" type="ORF">FX987_01025</name>
</gene>
<comment type="similarity">
    <text evidence="2 8">Belongs to the UDP-glucose/GDP-mannose dehydrogenase family.</text>
</comment>
<dbReference type="EC" id="1.1.1.22" evidence="3 8"/>
<dbReference type="Pfam" id="PF03721">
    <property type="entry name" value="UDPG_MGDP_dh_N"/>
    <property type="match status" value="1"/>
</dbReference>
<reference evidence="9 10" key="1">
    <citation type="submission" date="2019-12" db="EMBL/GenBank/DDBJ databases">
        <title>Genome sequencing and assembly of endphytes of Porphyra tenera.</title>
        <authorList>
            <person name="Park J.M."/>
            <person name="Shin R."/>
            <person name="Jo S.H."/>
        </authorList>
    </citation>
    <scope>NUCLEOTIDE SEQUENCE [LARGE SCALE GENOMIC DNA]</scope>
    <source>
        <strain evidence="9 10">GPM3</strain>
    </source>
</reference>
<dbReference type="InterPro" id="IPR014027">
    <property type="entry name" value="UDP-Glc/GDP-Man_DH_C"/>
</dbReference>
<dbReference type="SMART" id="SM00984">
    <property type="entry name" value="UDPG_MGDP_dh_C"/>
    <property type="match status" value="1"/>
</dbReference>
<evidence type="ECO:0000313" key="10">
    <source>
        <dbReference type="Proteomes" id="UP000509761"/>
    </source>
</evidence>
<protein>
    <recommendedName>
        <fullName evidence="4 8">UDP-glucose 6-dehydrogenase</fullName>
        <ecNumber evidence="3 8">1.1.1.22</ecNumber>
    </recommendedName>
</protein>
<dbReference type="PIRSF" id="PIRSF500134">
    <property type="entry name" value="UDPglc_DH_bac"/>
    <property type="match status" value="1"/>
</dbReference>
<evidence type="ECO:0000256" key="7">
    <source>
        <dbReference type="ARBA" id="ARBA00047473"/>
    </source>
</evidence>
<proteinExistence type="inferred from homology"/>
<name>A0A6N0YUR5_9GAMM</name>
<dbReference type="GO" id="GO:0051287">
    <property type="term" value="F:NAD binding"/>
    <property type="evidence" value="ECO:0007669"/>
    <property type="project" value="InterPro"/>
</dbReference>
<dbReference type="PANTHER" id="PTHR43750">
    <property type="entry name" value="UDP-GLUCOSE 6-DEHYDROGENASE TUAD"/>
    <property type="match status" value="1"/>
</dbReference>
<dbReference type="InterPro" id="IPR017476">
    <property type="entry name" value="UDP-Glc/GDP-Man"/>
</dbReference>
<dbReference type="NCBIfam" id="TIGR03026">
    <property type="entry name" value="NDP-sugDHase"/>
    <property type="match status" value="1"/>
</dbReference>
<dbReference type="InterPro" id="IPR036291">
    <property type="entry name" value="NAD(P)-bd_dom_sf"/>
</dbReference>
<dbReference type="AlphaFoldDB" id="A0A6N0YUR5"/>
<evidence type="ECO:0000256" key="1">
    <source>
        <dbReference type="ARBA" id="ARBA00004701"/>
    </source>
</evidence>
<dbReference type="GO" id="GO:0000271">
    <property type="term" value="P:polysaccharide biosynthetic process"/>
    <property type="evidence" value="ECO:0007669"/>
    <property type="project" value="InterPro"/>
</dbReference>
<dbReference type="EMBL" id="CP054580">
    <property type="protein sequence ID" value="QKS23272.1"/>
    <property type="molecule type" value="Genomic_DNA"/>
</dbReference>
<dbReference type="GO" id="GO:0006065">
    <property type="term" value="P:UDP-glucuronate biosynthetic process"/>
    <property type="evidence" value="ECO:0007669"/>
    <property type="project" value="UniProtKB-UniPathway"/>
</dbReference>
<dbReference type="InterPro" id="IPR028357">
    <property type="entry name" value="UDPglc_DH_bac"/>
</dbReference>
<evidence type="ECO:0000313" key="9">
    <source>
        <dbReference type="EMBL" id="QKS23272.1"/>
    </source>
</evidence>
<dbReference type="Proteomes" id="UP000509761">
    <property type="component" value="Chromosome"/>
</dbReference>
<comment type="catalytic activity">
    <reaction evidence="7 8">
        <text>UDP-alpha-D-glucose + 2 NAD(+) + H2O = UDP-alpha-D-glucuronate + 2 NADH + 3 H(+)</text>
        <dbReference type="Rhea" id="RHEA:23596"/>
        <dbReference type="ChEBI" id="CHEBI:15377"/>
        <dbReference type="ChEBI" id="CHEBI:15378"/>
        <dbReference type="ChEBI" id="CHEBI:57540"/>
        <dbReference type="ChEBI" id="CHEBI:57945"/>
        <dbReference type="ChEBI" id="CHEBI:58052"/>
        <dbReference type="ChEBI" id="CHEBI:58885"/>
        <dbReference type="EC" id="1.1.1.22"/>
    </reaction>
</comment>
<dbReference type="InterPro" id="IPR014026">
    <property type="entry name" value="UDP-Glc/GDP-Man_DH_dimer"/>
</dbReference>
<dbReference type="PIRSF" id="PIRSF000124">
    <property type="entry name" value="UDPglc_GDPman_dh"/>
    <property type="match status" value="1"/>
</dbReference>
<keyword evidence="6 8" id="KW-0520">NAD</keyword>
<dbReference type="InterPro" id="IPR036220">
    <property type="entry name" value="UDP-Glc/GDP-Man_DH_C_sf"/>
</dbReference>
<evidence type="ECO:0000256" key="3">
    <source>
        <dbReference type="ARBA" id="ARBA00012954"/>
    </source>
</evidence>
<dbReference type="SUPFAM" id="SSF48179">
    <property type="entry name" value="6-phosphogluconate dehydrogenase C-terminal domain-like"/>
    <property type="match status" value="1"/>
</dbReference>
<dbReference type="Gene3D" id="1.20.5.100">
    <property type="entry name" value="Cytochrome c1, transmembrane anchor, C-terminal"/>
    <property type="match status" value="1"/>
</dbReference>
<evidence type="ECO:0000256" key="6">
    <source>
        <dbReference type="ARBA" id="ARBA00023027"/>
    </source>
</evidence>
<dbReference type="Gene3D" id="3.40.50.720">
    <property type="entry name" value="NAD(P)-binding Rossmann-like Domain"/>
    <property type="match status" value="2"/>
</dbReference>
<dbReference type="SUPFAM" id="SSF52413">
    <property type="entry name" value="UDP-glucose/GDP-mannose dehydrogenase C-terminal domain"/>
    <property type="match status" value="1"/>
</dbReference>
<dbReference type="Pfam" id="PF00984">
    <property type="entry name" value="UDPG_MGDP_dh"/>
    <property type="match status" value="1"/>
</dbReference>
<dbReference type="InterPro" id="IPR001732">
    <property type="entry name" value="UDP-Glc/GDP-Man_DH_N"/>
</dbReference>
<organism evidence="9 10">
    <name type="scientific">Vreelandella titanicae</name>
    <dbReference type="NCBI Taxonomy" id="664683"/>
    <lineage>
        <taxon>Bacteria</taxon>
        <taxon>Pseudomonadati</taxon>
        <taxon>Pseudomonadota</taxon>
        <taxon>Gammaproteobacteria</taxon>
        <taxon>Oceanospirillales</taxon>
        <taxon>Halomonadaceae</taxon>
        <taxon>Vreelandella</taxon>
    </lineage>
</organism>
<evidence type="ECO:0000256" key="5">
    <source>
        <dbReference type="ARBA" id="ARBA00023002"/>
    </source>
</evidence>
<keyword evidence="5 8" id="KW-0560">Oxidoreductase</keyword>
<dbReference type="GO" id="GO:0003979">
    <property type="term" value="F:UDP-glucose 6-dehydrogenase activity"/>
    <property type="evidence" value="ECO:0007669"/>
    <property type="project" value="UniProtKB-EC"/>
</dbReference>
<evidence type="ECO:0000256" key="2">
    <source>
        <dbReference type="ARBA" id="ARBA00006601"/>
    </source>
</evidence>
<dbReference type="PANTHER" id="PTHR43750:SF3">
    <property type="entry name" value="UDP-GLUCOSE 6-DEHYDROGENASE TUAD"/>
    <property type="match status" value="1"/>
</dbReference>
<dbReference type="InterPro" id="IPR008927">
    <property type="entry name" value="6-PGluconate_DH-like_C_sf"/>
</dbReference>
<evidence type="ECO:0000256" key="4">
    <source>
        <dbReference type="ARBA" id="ARBA00015132"/>
    </source>
</evidence>
<sequence>MNVTVFGTGYVGLVQGTILAEVGHHVVCIDLDDHKVEQLRQGNIPIYEPGLESLVKENYAAGRLEFSTDAAAGVNHGQVQFIAVGTPPDEDGSADLKYVLTVAATIAEHMEQNQIIINKSTVPVGSADKVRDEVEKVLERRGRNDIAFDVVSNPEFLKEGSAVVDCQKPDRIIIGTECDATIEVMRELYAPFNRNHDKIIVMDVKSAELTKYAANCMLATKISFMNEMANLAERLGADIEAVRKGIGSDPRIGYDFIYPGVGYGGSCFPKDLQALIHVSNTIDFDAKLLKAVESRNKEQKNTLFNKISQHFHAELKGKTFAIWGLSFKPNTDDMRDAPSRVLMEALWAAGAKVQAYDPEAMEEAQRLYGSHDHLILCGTKEAALKNTDALIIVTEWQNFRAPDFDLIKEKLTEPTIFDGRNIYEPRRMRAKGFTYYSVGRPSPLESSYLASN</sequence>
<evidence type="ECO:0000256" key="8">
    <source>
        <dbReference type="PIRNR" id="PIRNR000124"/>
    </source>
</evidence>